<dbReference type="GO" id="GO:0043190">
    <property type="term" value="C:ATP-binding cassette (ABC) transporter complex"/>
    <property type="evidence" value="ECO:0007669"/>
    <property type="project" value="InterPro"/>
</dbReference>
<reference evidence="10 11" key="1">
    <citation type="submission" date="2017-09" db="EMBL/GenBank/DDBJ databases">
        <title>Depth-based differentiation of microbial function through sediment-hosted aquifers and enrichment of novel symbionts in the deep terrestrial subsurface.</title>
        <authorList>
            <person name="Probst A.J."/>
            <person name="Ladd B."/>
            <person name="Jarett J.K."/>
            <person name="Geller-Mcgrath D.E."/>
            <person name="Sieber C.M."/>
            <person name="Emerson J.B."/>
            <person name="Anantharaman K."/>
            <person name="Thomas B.C."/>
            <person name="Malmstrom R."/>
            <person name="Stieglmeier M."/>
            <person name="Klingl A."/>
            <person name="Woyke T."/>
            <person name="Ryan C.M."/>
            <person name="Banfield J.F."/>
        </authorList>
    </citation>
    <scope>NUCLEOTIDE SEQUENCE [LARGE SCALE GENOMIC DNA]</scope>
    <source>
        <strain evidence="10">CG17_big_fil_post_rev_8_21_14_2_50_48_46</strain>
    </source>
</reference>
<keyword evidence="3 8" id="KW-0813">Transport</keyword>
<gene>
    <name evidence="10" type="ORF">COW36_12720</name>
</gene>
<evidence type="ECO:0000256" key="8">
    <source>
        <dbReference type="RuleBase" id="RU361157"/>
    </source>
</evidence>
<organism evidence="10 11">
    <name type="scientific">bacterium (Candidatus Blackallbacteria) CG17_big_fil_post_rev_8_21_14_2_50_48_46</name>
    <dbReference type="NCBI Taxonomy" id="2014261"/>
    <lineage>
        <taxon>Bacteria</taxon>
        <taxon>Candidatus Blackallbacteria</taxon>
    </lineage>
</organism>
<evidence type="ECO:0000313" key="11">
    <source>
        <dbReference type="Proteomes" id="UP000231019"/>
    </source>
</evidence>
<dbReference type="Pfam" id="PF12698">
    <property type="entry name" value="ABC2_membrane_3"/>
    <property type="match status" value="1"/>
</dbReference>
<dbReference type="PRINTS" id="PR00164">
    <property type="entry name" value="ABC2TRNSPORT"/>
</dbReference>
<keyword evidence="5 8" id="KW-0812">Transmembrane</keyword>
<dbReference type="PANTHER" id="PTHR30294">
    <property type="entry name" value="MEMBRANE COMPONENT OF ABC TRANSPORTER YHHJ-RELATED"/>
    <property type="match status" value="1"/>
</dbReference>
<protein>
    <recommendedName>
        <fullName evidence="8">Transport permease protein</fullName>
    </recommendedName>
</protein>
<feature type="transmembrane region" description="Helical" evidence="8">
    <location>
        <begin position="20"/>
        <end position="40"/>
    </location>
</feature>
<feature type="transmembrane region" description="Helical" evidence="8">
    <location>
        <begin position="292"/>
        <end position="311"/>
    </location>
</feature>
<evidence type="ECO:0000256" key="7">
    <source>
        <dbReference type="ARBA" id="ARBA00023136"/>
    </source>
</evidence>
<dbReference type="PROSITE" id="PS51012">
    <property type="entry name" value="ABC_TM2"/>
    <property type="match status" value="1"/>
</dbReference>
<sequence length="376" mass="42169">MHKIFAIFIKEWLHIRRDRLTLAMMFMIPVMQLTLFGFAINMDVQHMKTIIWDQDQRQASRELIKNFTNTGYFDQVATAHSEHEVTQALLMGKAWVGLIIPPDYSRKLLRNQPADVLVLVDGSNSTVANQALNLSRSIGQLNSIKVLQERMRRVLGSGASFREAVEIRPKTLFNPELKSRNFMIPGLLGVIMQLVTVMLTAFSIVREREKGTLEQLIVTPVNPAQVILGKLSPYFLIGLLNMLMVIGLMVFLFGVPIAGSLALLMGLSVFFILASLGIGLLISTVSQNQVQALQFTLLVFLPSMMLSGFIFPRESMPWLISSLGLLIPLTYFVEILRGIVLRGVGLEALWQHVIPVILFGLVLIVVSVLRFRRSLA</sequence>
<evidence type="ECO:0000256" key="5">
    <source>
        <dbReference type="ARBA" id="ARBA00022692"/>
    </source>
</evidence>
<evidence type="ECO:0000256" key="1">
    <source>
        <dbReference type="ARBA" id="ARBA00004651"/>
    </source>
</evidence>
<name>A0A2M7G512_9BACT</name>
<evidence type="ECO:0000256" key="4">
    <source>
        <dbReference type="ARBA" id="ARBA00022475"/>
    </source>
</evidence>
<dbReference type="GO" id="GO:0140359">
    <property type="term" value="F:ABC-type transporter activity"/>
    <property type="evidence" value="ECO:0007669"/>
    <property type="project" value="InterPro"/>
</dbReference>
<evidence type="ECO:0000256" key="6">
    <source>
        <dbReference type="ARBA" id="ARBA00022989"/>
    </source>
</evidence>
<feature type="transmembrane region" description="Helical" evidence="8">
    <location>
        <begin position="352"/>
        <end position="371"/>
    </location>
</feature>
<dbReference type="AlphaFoldDB" id="A0A2M7G512"/>
<evidence type="ECO:0000256" key="2">
    <source>
        <dbReference type="ARBA" id="ARBA00007783"/>
    </source>
</evidence>
<comment type="caution">
    <text evidence="10">The sequence shown here is derived from an EMBL/GenBank/DDBJ whole genome shotgun (WGS) entry which is preliminary data.</text>
</comment>
<feature type="transmembrane region" description="Helical" evidence="8">
    <location>
        <begin position="262"/>
        <end position="286"/>
    </location>
</feature>
<accession>A0A2M7G512</accession>
<feature type="domain" description="ABC transmembrane type-2" evidence="9">
    <location>
        <begin position="141"/>
        <end position="374"/>
    </location>
</feature>
<dbReference type="PANTHER" id="PTHR30294:SF29">
    <property type="entry name" value="MULTIDRUG ABC TRANSPORTER PERMEASE YBHS-RELATED"/>
    <property type="match status" value="1"/>
</dbReference>
<keyword evidence="4 8" id="KW-1003">Cell membrane</keyword>
<keyword evidence="6 8" id="KW-1133">Transmembrane helix</keyword>
<dbReference type="InterPro" id="IPR000412">
    <property type="entry name" value="ABC_2_transport"/>
</dbReference>
<dbReference type="Gene3D" id="3.40.1710.10">
    <property type="entry name" value="abc type-2 transporter like domain"/>
    <property type="match status" value="1"/>
</dbReference>
<keyword evidence="7 8" id="KW-0472">Membrane</keyword>
<evidence type="ECO:0000259" key="9">
    <source>
        <dbReference type="PROSITE" id="PS51012"/>
    </source>
</evidence>
<dbReference type="InterPro" id="IPR047817">
    <property type="entry name" value="ABC2_TM_bact-type"/>
</dbReference>
<feature type="transmembrane region" description="Helical" evidence="8">
    <location>
        <begin position="182"/>
        <end position="205"/>
    </location>
</feature>
<comment type="similarity">
    <text evidence="2 8">Belongs to the ABC-2 integral membrane protein family.</text>
</comment>
<dbReference type="InterPro" id="IPR051449">
    <property type="entry name" value="ABC-2_transporter_component"/>
</dbReference>
<evidence type="ECO:0000313" key="10">
    <source>
        <dbReference type="EMBL" id="PIW16624.1"/>
    </source>
</evidence>
<feature type="transmembrane region" description="Helical" evidence="8">
    <location>
        <begin position="318"/>
        <end position="340"/>
    </location>
</feature>
<evidence type="ECO:0000256" key="3">
    <source>
        <dbReference type="ARBA" id="ARBA00022448"/>
    </source>
</evidence>
<dbReference type="InterPro" id="IPR013525">
    <property type="entry name" value="ABC2_TM"/>
</dbReference>
<dbReference type="EMBL" id="PFFQ01000037">
    <property type="protein sequence ID" value="PIW16624.1"/>
    <property type="molecule type" value="Genomic_DNA"/>
</dbReference>
<proteinExistence type="inferred from homology"/>
<feature type="transmembrane region" description="Helical" evidence="8">
    <location>
        <begin position="234"/>
        <end position="255"/>
    </location>
</feature>
<dbReference type="Proteomes" id="UP000231019">
    <property type="component" value="Unassembled WGS sequence"/>
</dbReference>
<comment type="subcellular location">
    <subcellularLocation>
        <location evidence="1 8">Cell membrane</location>
        <topology evidence="1 8">Multi-pass membrane protein</topology>
    </subcellularLocation>
</comment>